<sequence length="387" mass="43720">MVVAIRADLAQAFPALTNHHIRGQLVTEQEYPWVARVIHSLTETLPHICTASCIDERVFVTAARCIFYLKVEFTTVHYQNQILFVRAFIIPSKPTKQMFDDIGFIVVEDTPTLPYWATIKTFNAVNRTDDEFQWLDVLRWNDLHEHYVVGYAADDGRAIFQAADTVYRLTEIKIIIDLRLCSELTSMDDNDDATDFWVPCYHSCAVDTMQNDEACQPYHGVEGGAVFHKANKTLIGIATWGAIAKEGYPLPVGFSVLNSDNYYEDLKCALTIRDRLDPEKCDHLDAPKTGGLGAPFRLTPIYVPLLGTGLLAEQEGLGHSSHAGPVRIGNFTRTIKLLCRVAITVTSLSLFVVSRNSINARRLENMKARERMRRSNEGEYPDSYRKL</sequence>
<proteinExistence type="predicted"/>
<comment type="caution">
    <text evidence="1">The sequence shown here is derived from an EMBL/GenBank/DDBJ whole genome shotgun (WGS) entry which is preliminary data.</text>
</comment>
<dbReference type="Proteomes" id="UP001064048">
    <property type="component" value="Chromosome 29"/>
</dbReference>
<reference evidence="1 2" key="1">
    <citation type="journal article" date="2022" name="Genome Biol. Evol.">
        <title>The Spruce Budworm Genome: Reconstructing the Evolutionary History of Antifreeze Proteins.</title>
        <authorList>
            <person name="Beliveau C."/>
            <person name="Gagne P."/>
            <person name="Picq S."/>
            <person name="Vernygora O."/>
            <person name="Keeling C.I."/>
            <person name="Pinkney K."/>
            <person name="Doucet D."/>
            <person name="Wen F."/>
            <person name="Johnston J.S."/>
            <person name="Maaroufi H."/>
            <person name="Boyle B."/>
            <person name="Laroche J."/>
            <person name="Dewar K."/>
            <person name="Juretic N."/>
            <person name="Blackburn G."/>
            <person name="Nisole A."/>
            <person name="Brunet B."/>
            <person name="Brandao M."/>
            <person name="Lumley L."/>
            <person name="Duan J."/>
            <person name="Quan G."/>
            <person name="Lucarotti C.J."/>
            <person name="Roe A.D."/>
            <person name="Sperling F.A.H."/>
            <person name="Levesque R.C."/>
            <person name="Cusson M."/>
        </authorList>
    </citation>
    <scope>NUCLEOTIDE SEQUENCE [LARGE SCALE GENOMIC DNA]</scope>
    <source>
        <strain evidence="1">Glfc:IPQL:Cfum</strain>
    </source>
</reference>
<accession>A0ACC0KAU1</accession>
<organism evidence="1 2">
    <name type="scientific">Choristoneura fumiferana</name>
    <name type="common">Spruce budworm moth</name>
    <name type="synonym">Archips fumiferana</name>
    <dbReference type="NCBI Taxonomy" id="7141"/>
    <lineage>
        <taxon>Eukaryota</taxon>
        <taxon>Metazoa</taxon>
        <taxon>Ecdysozoa</taxon>
        <taxon>Arthropoda</taxon>
        <taxon>Hexapoda</taxon>
        <taxon>Insecta</taxon>
        <taxon>Pterygota</taxon>
        <taxon>Neoptera</taxon>
        <taxon>Endopterygota</taxon>
        <taxon>Lepidoptera</taxon>
        <taxon>Glossata</taxon>
        <taxon>Ditrysia</taxon>
        <taxon>Tortricoidea</taxon>
        <taxon>Tortricidae</taxon>
        <taxon>Tortricinae</taxon>
        <taxon>Choristoneura</taxon>
    </lineage>
</organism>
<keyword evidence="2" id="KW-1185">Reference proteome</keyword>
<evidence type="ECO:0000313" key="2">
    <source>
        <dbReference type="Proteomes" id="UP001064048"/>
    </source>
</evidence>
<protein>
    <submittedName>
        <fullName evidence="1">Uncharacterized protein</fullName>
    </submittedName>
</protein>
<dbReference type="EMBL" id="CM046129">
    <property type="protein sequence ID" value="KAI8433642.1"/>
    <property type="molecule type" value="Genomic_DNA"/>
</dbReference>
<evidence type="ECO:0000313" key="1">
    <source>
        <dbReference type="EMBL" id="KAI8433642.1"/>
    </source>
</evidence>
<name>A0ACC0KAU1_CHOFU</name>
<gene>
    <name evidence="1" type="ORF">MSG28_015648</name>
</gene>